<reference evidence="1" key="1">
    <citation type="submission" date="2020-08" db="EMBL/GenBank/DDBJ databases">
        <title>Multicomponent nature underlies the extraordinary mechanical properties of spider dragline silk.</title>
        <authorList>
            <person name="Kono N."/>
            <person name="Nakamura H."/>
            <person name="Mori M."/>
            <person name="Yoshida Y."/>
            <person name="Ohtoshi R."/>
            <person name="Malay A.D."/>
            <person name="Moran D.A.P."/>
            <person name="Tomita M."/>
            <person name="Numata K."/>
            <person name="Arakawa K."/>
        </authorList>
    </citation>
    <scope>NUCLEOTIDE SEQUENCE</scope>
</reference>
<dbReference type="Proteomes" id="UP000886998">
    <property type="component" value="Unassembled WGS sequence"/>
</dbReference>
<protein>
    <submittedName>
        <fullName evidence="1">Uncharacterized protein</fullName>
    </submittedName>
</protein>
<dbReference type="AlphaFoldDB" id="A0A8X6MGI3"/>
<name>A0A8X6MGI3_9ARAC</name>
<organism evidence="1 2">
    <name type="scientific">Trichonephila inaurata madagascariensis</name>
    <dbReference type="NCBI Taxonomy" id="2747483"/>
    <lineage>
        <taxon>Eukaryota</taxon>
        <taxon>Metazoa</taxon>
        <taxon>Ecdysozoa</taxon>
        <taxon>Arthropoda</taxon>
        <taxon>Chelicerata</taxon>
        <taxon>Arachnida</taxon>
        <taxon>Araneae</taxon>
        <taxon>Araneomorphae</taxon>
        <taxon>Entelegynae</taxon>
        <taxon>Araneoidea</taxon>
        <taxon>Nephilidae</taxon>
        <taxon>Trichonephila</taxon>
        <taxon>Trichonephila inaurata</taxon>
    </lineage>
</organism>
<evidence type="ECO:0000313" key="2">
    <source>
        <dbReference type="Proteomes" id="UP000886998"/>
    </source>
</evidence>
<comment type="caution">
    <text evidence="1">The sequence shown here is derived from an EMBL/GenBank/DDBJ whole genome shotgun (WGS) entry which is preliminary data.</text>
</comment>
<gene>
    <name evidence="1" type="ORF">TNIN_455291</name>
</gene>
<sequence length="91" mass="10330">MSGAFLYLAKKIASVLEELRAVFRLVNQGSSCDRYRVIISDSEKNPTKPETDCVRRRNAMPKLNQLDVLLTGYKKFIAYQKPIDDDSGFAN</sequence>
<dbReference type="EMBL" id="BMAV01027085">
    <property type="protein sequence ID" value="GFS56199.1"/>
    <property type="molecule type" value="Genomic_DNA"/>
</dbReference>
<accession>A0A8X6MGI3</accession>
<keyword evidence="2" id="KW-1185">Reference proteome</keyword>
<evidence type="ECO:0000313" key="1">
    <source>
        <dbReference type="EMBL" id="GFS56199.1"/>
    </source>
</evidence>
<proteinExistence type="predicted"/>